<proteinExistence type="predicted"/>
<dbReference type="GO" id="GO:0016491">
    <property type="term" value="F:oxidoreductase activity"/>
    <property type="evidence" value="ECO:0007669"/>
    <property type="project" value="InterPro"/>
</dbReference>
<dbReference type="AlphaFoldDB" id="A0A5N7A4S5"/>
<dbReference type="PANTHER" id="PTHR11863">
    <property type="entry name" value="STEROL DESATURASE"/>
    <property type="match status" value="1"/>
</dbReference>
<dbReference type="GO" id="GO:0016020">
    <property type="term" value="C:membrane"/>
    <property type="evidence" value="ECO:0007669"/>
    <property type="project" value="UniProtKB-SubCell"/>
</dbReference>
<evidence type="ECO:0000256" key="5">
    <source>
        <dbReference type="SAM" id="Phobius"/>
    </source>
</evidence>
<dbReference type="RefSeq" id="XP_031926601.1">
    <property type="nucleotide sequence ID" value="XM_032067274.1"/>
</dbReference>
<dbReference type="OrthoDB" id="408954at2759"/>
<evidence type="ECO:0000259" key="6">
    <source>
        <dbReference type="Pfam" id="PF04116"/>
    </source>
</evidence>
<keyword evidence="3 5" id="KW-1133">Transmembrane helix</keyword>
<keyword evidence="2 5" id="KW-0812">Transmembrane</keyword>
<dbReference type="GO" id="GO:0008610">
    <property type="term" value="P:lipid biosynthetic process"/>
    <property type="evidence" value="ECO:0007669"/>
    <property type="project" value="InterPro"/>
</dbReference>
<feature type="transmembrane region" description="Helical" evidence="5">
    <location>
        <begin position="26"/>
        <end position="47"/>
    </location>
</feature>
<gene>
    <name evidence="7" type="ORF">BDV27DRAFT_129751</name>
</gene>
<evidence type="ECO:0000313" key="7">
    <source>
        <dbReference type="EMBL" id="KAE8363520.1"/>
    </source>
</evidence>
<feature type="domain" description="Fatty acid hydroxylase" evidence="6">
    <location>
        <begin position="117"/>
        <end position="240"/>
    </location>
</feature>
<organism evidence="7 8">
    <name type="scientific">Aspergillus caelatus</name>
    <dbReference type="NCBI Taxonomy" id="61420"/>
    <lineage>
        <taxon>Eukaryota</taxon>
        <taxon>Fungi</taxon>
        <taxon>Dikarya</taxon>
        <taxon>Ascomycota</taxon>
        <taxon>Pezizomycotina</taxon>
        <taxon>Eurotiomycetes</taxon>
        <taxon>Eurotiomycetidae</taxon>
        <taxon>Eurotiales</taxon>
        <taxon>Aspergillaceae</taxon>
        <taxon>Aspergillus</taxon>
        <taxon>Aspergillus subgen. Circumdati</taxon>
    </lineage>
</organism>
<name>A0A5N7A4S5_9EURO</name>
<comment type="subcellular location">
    <subcellularLocation>
        <location evidence="1">Membrane</location>
    </subcellularLocation>
</comment>
<protein>
    <submittedName>
        <fullName evidence="7">Fatty acid hydroxylase superfamily-domain-containing protein</fullName>
    </submittedName>
</protein>
<sequence>MPKLETLWATIVTTYSPTTIEFTGTLLIQILAFWLPSLIYLALPTVFPTWSSHHKIQPAPKQPTKKEIHHCLKIVLRNQLLTTTLHLIQLKLLNNNNTSSYTLTPTFPSLPILARDFILSLLAREALFYYAHRFLHRPFFYVRIHKQHHKFTAPIALAAQFAHPIEQIFANALPISLPPQLLGSHVLTFWVFLGYELFVTATVHSGFDFFGGKAKMHDLHHEKFNLNYGSIGLLDWVHGTDRLEKRRD</sequence>
<evidence type="ECO:0000256" key="2">
    <source>
        <dbReference type="ARBA" id="ARBA00022692"/>
    </source>
</evidence>
<keyword evidence="4 5" id="KW-0472">Membrane</keyword>
<evidence type="ECO:0000256" key="1">
    <source>
        <dbReference type="ARBA" id="ARBA00004370"/>
    </source>
</evidence>
<keyword evidence="8" id="KW-1185">Reference proteome</keyword>
<evidence type="ECO:0000256" key="4">
    <source>
        <dbReference type="ARBA" id="ARBA00023136"/>
    </source>
</evidence>
<dbReference type="EMBL" id="ML737673">
    <property type="protein sequence ID" value="KAE8363520.1"/>
    <property type="molecule type" value="Genomic_DNA"/>
</dbReference>
<accession>A0A5N7A4S5</accession>
<reference evidence="7 8" key="1">
    <citation type="submission" date="2019-04" db="EMBL/GenBank/DDBJ databases">
        <title>Friends and foes A comparative genomics studyof 23 Aspergillus species from section Flavi.</title>
        <authorList>
            <consortium name="DOE Joint Genome Institute"/>
            <person name="Kjaerbolling I."/>
            <person name="Vesth T."/>
            <person name="Frisvad J.C."/>
            <person name="Nybo J.L."/>
            <person name="Theobald S."/>
            <person name="Kildgaard S."/>
            <person name="Isbrandt T."/>
            <person name="Kuo A."/>
            <person name="Sato A."/>
            <person name="Lyhne E.K."/>
            <person name="Kogle M.E."/>
            <person name="Wiebenga A."/>
            <person name="Kun R.S."/>
            <person name="Lubbers R.J."/>
            <person name="Makela M.R."/>
            <person name="Barry K."/>
            <person name="Chovatia M."/>
            <person name="Clum A."/>
            <person name="Daum C."/>
            <person name="Haridas S."/>
            <person name="He G."/>
            <person name="LaButti K."/>
            <person name="Lipzen A."/>
            <person name="Mondo S."/>
            <person name="Riley R."/>
            <person name="Salamov A."/>
            <person name="Simmons B.A."/>
            <person name="Magnuson J.K."/>
            <person name="Henrissat B."/>
            <person name="Mortensen U.H."/>
            <person name="Larsen T.O."/>
            <person name="Devries R.P."/>
            <person name="Grigoriev I.V."/>
            <person name="Machida M."/>
            <person name="Baker S.E."/>
            <person name="Andersen M.R."/>
        </authorList>
    </citation>
    <scope>NUCLEOTIDE SEQUENCE [LARGE SCALE GENOMIC DNA]</scope>
    <source>
        <strain evidence="7 8">CBS 763.97</strain>
    </source>
</reference>
<evidence type="ECO:0000313" key="8">
    <source>
        <dbReference type="Proteomes" id="UP000326268"/>
    </source>
</evidence>
<dbReference type="InterPro" id="IPR006694">
    <property type="entry name" value="Fatty_acid_hydroxylase"/>
</dbReference>
<evidence type="ECO:0000256" key="3">
    <source>
        <dbReference type="ARBA" id="ARBA00022989"/>
    </source>
</evidence>
<dbReference type="Proteomes" id="UP000326268">
    <property type="component" value="Unassembled WGS sequence"/>
</dbReference>
<dbReference type="InterPro" id="IPR050307">
    <property type="entry name" value="Sterol_Desaturase_Related"/>
</dbReference>
<dbReference type="GO" id="GO:0005506">
    <property type="term" value="F:iron ion binding"/>
    <property type="evidence" value="ECO:0007669"/>
    <property type="project" value="InterPro"/>
</dbReference>
<dbReference type="Pfam" id="PF04116">
    <property type="entry name" value="FA_hydroxylase"/>
    <property type="match status" value="1"/>
</dbReference>
<dbReference type="GeneID" id="43651720"/>